<dbReference type="InterPro" id="IPR045518">
    <property type="entry name" value="2EXR"/>
</dbReference>
<reference evidence="2 3" key="1">
    <citation type="journal article" date="2024" name="Commun. Biol.">
        <title>Comparative genomic analysis of thermophilic fungi reveals convergent evolutionary adaptations and gene losses.</title>
        <authorList>
            <person name="Steindorff A.S."/>
            <person name="Aguilar-Pontes M.V."/>
            <person name="Robinson A.J."/>
            <person name="Andreopoulos B."/>
            <person name="LaButti K."/>
            <person name="Kuo A."/>
            <person name="Mondo S."/>
            <person name="Riley R."/>
            <person name="Otillar R."/>
            <person name="Haridas S."/>
            <person name="Lipzen A."/>
            <person name="Grimwood J."/>
            <person name="Schmutz J."/>
            <person name="Clum A."/>
            <person name="Reid I.D."/>
            <person name="Moisan M.C."/>
            <person name="Butler G."/>
            <person name="Nguyen T.T.M."/>
            <person name="Dewar K."/>
            <person name="Conant G."/>
            <person name="Drula E."/>
            <person name="Henrissat B."/>
            <person name="Hansel C."/>
            <person name="Singer S."/>
            <person name="Hutchinson M.I."/>
            <person name="de Vries R.P."/>
            <person name="Natvig D.O."/>
            <person name="Powell A.J."/>
            <person name="Tsang A."/>
            <person name="Grigoriev I.V."/>
        </authorList>
    </citation>
    <scope>NUCLEOTIDE SEQUENCE [LARGE SCALE GENOMIC DNA]</scope>
    <source>
        <strain evidence="2 3">CBS 494.80</strain>
    </source>
</reference>
<sequence length="356" mass="39817">MSPIGPSAEILTLEISLKFRNKAILIAIADATNNSLSLREQPPLAINTVAHNLEVMNNMPSQSDEFLSDLDKAQQDAQVAARKIADQRHYLTTLHITPKKTPEPVVRVPTPYGDAGPTNINPGPTMTFHNFRHLPMELRRKIIGCEGVKVNRVIKIFSDDYEVTVTDPATKRSTTETVLRARAARGAISPLIQVSRDFQRMARDTGYLTGFRLRYIRLSFNFNSDTLFFVNAAALNSLMGPLGDYERRDPAKEEKILKAFNKKGPQNVVLAGPVKAYEDLYSVIKKLAWVDTLILEEPTRATNTPRSRPAAREKEIVDAIEDSWKEVRPATANLPVIRSVHPKKAQILLFKALPCL</sequence>
<dbReference type="EMBL" id="JAZHXI010000003">
    <property type="protein sequence ID" value="KAL2073046.1"/>
    <property type="molecule type" value="Genomic_DNA"/>
</dbReference>
<proteinExistence type="predicted"/>
<gene>
    <name evidence="2" type="ORF">VTL71DRAFT_10370</name>
</gene>
<evidence type="ECO:0000313" key="3">
    <source>
        <dbReference type="Proteomes" id="UP001595075"/>
    </source>
</evidence>
<protein>
    <recommendedName>
        <fullName evidence="1">2EXR domain-containing protein</fullName>
    </recommendedName>
</protein>
<dbReference type="Pfam" id="PF20150">
    <property type="entry name" value="2EXR"/>
    <property type="match status" value="1"/>
</dbReference>
<keyword evidence="3" id="KW-1185">Reference proteome</keyword>
<comment type="caution">
    <text evidence="2">The sequence shown here is derived from an EMBL/GenBank/DDBJ whole genome shotgun (WGS) entry which is preliminary data.</text>
</comment>
<organism evidence="2 3">
    <name type="scientific">Oculimacula yallundae</name>
    <dbReference type="NCBI Taxonomy" id="86028"/>
    <lineage>
        <taxon>Eukaryota</taxon>
        <taxon>Fungi</taxon>
        <taxon>Dikarya</taxon>
        <taxon>Ascomycota</taxon>
        <taxon>Pezizomycotina</taxon>
        <taxon>Leotiomycetes</taxon>
        <taxon>Helotiales</taxon>
        <taxon>Ploettnerulaceae</taxon>
        <taxon>Oculimacula</taxon>
    </lineage>
</organism>
<feature type="domain" description="2EXR" evidence="1">
    <location>
        <begin position="128"/>
        <end position="227"/>
    </location>
</feature>
<evidence type="ECO:0000313" key="2">
    <source>
        <dbReference type="EMBL" id="KAL2073046.1"/>
    </source>
</evidence>
<name>A0ABR4CSW5_9HELO</name>
<dbReference type="Proteomes" id="UP001595075">
    <property type="component" value="Unassembled WGS sequence"/>
</dbReference>
<evidence type="ECO:0000259" key="1">
    <source>
        <dbReference type="Pfam" id="PF20150"/>
    </source>
</evidence>
<accession>A0ABR4CSW5</accession>